<dbReference type="InterPro" id="IPR043917">
    <property type="entry name" value="DUF5753"/>
</dbReference>
<dbReference type="Proteomes" id="UP000037395">
    <property type="component" value="Unassembled WGS sequence"/>
</dbReference>
<dbReference type="GO" id="GO:0003677">
    <property type="term" value="F:DNA binding"/>
    <property type="evidence" value="ECO:0007669"/>
    <property type="project" value="InterPro"/>
</dbReference>
<organism evidence="2 3">
    <name type="scientific">Kitasatospora aureofaciens</name>
    <name type="common">Streptomyces aureofaciens</name>
    <dbReference type="NCBI Taxonomy" id="1894"/>
    <lineage>
        <taxon>Bacteria</taxon>
        <taxon>Bacillati</taxon>
        <taxon>Actinomycetota</taxon>
        <taxon>Actinomycetes</taxon>
        <taxon>Kitasatosporales</taxon>
        <taxon>Streptomycetaceae</taxon>
        <taxon>Kitasatospora</taxon>
    </lineage>
</organism>
<feature type="domain" description="HTH cro/C1-type" evidence="1">
    <location>
        <begin position="31"/>
        <end position="69"/>
    </location>
</feature>
<comment type="caution">
    <text evidence="2">The sequence shown here is derived from an EMBL/GenBank/DDBJ whole genome shotgun (WGS) entry which is preliminary data.</text>
</comment>
<keyword evidence="3" id="KW-1185">Reference proteome</keyword>
<dbReference type="Pfam" id="PF13560">
    <property type="entry name" value="HTH_31"/>
    <property type="match status" value="1"/>
</dbReference>
<gene>
    <name evidence="2" type="ORF">HS99_0017445</name>
</gene>
<dbReference type="InterPro" id="IPR001387">
    <property type="entry name" value="Cro/C1-type_HTH"/>
</dbReference>
<evidence type="ECO:0000313" key="3">
    <source>
        <dbReference type="Proteomes" id="UP000037395"/>
    </source>
</evidence>
<dbReference type="InterPro" id="IPR010982">
    <property type="entry name" value="Lambda_DNA-bd_dom_sf"/>
</dbReference>
<dbReference type="Gene3D" id="1.10.260.40">
    <property type="entry name" value="lambda repressor-like DNA-binding domains"/>
    <property type="match status" value="1"/>
</dbReference>
<dbReference type="CDD" id="cd00093">
    <property type="entry name" value="HTH_XRE"/>
    <property type="match status" value="1"/>
</dbReference>
<dbReference type="PROSITE" id="PS50943">
    <property type="entry name" value="HTH_CROC1"/>
    <property type="match status" value="1"/>
</dbReference>
<dbReference type="AlphaFoldDB" id="A0A1E7MVL4"/>
<accession>A0A1E7MVL4</accession>
<sequence length="288" mass="31564">MWNSRSSGGLTVRESRLDPSASPLKAFGAQLRRLRKAAGLTQTQLGERTQLSDSQISNLERGTRNPTLEWVRAADKVLVTGGTLELTYWSLRGSSFLPGYPEYAAKEREARVIRLFELGIIPGLVQTRGYAEALEAGAVARGGVTAEQGAERVRLLLNRQERINRDPAPLIHVILDESCLRTVVGGGGAVMSQQLAHLEMLAQRSNYVVQVAPFELGALRPFMRSMSILDLGDGASLGYTETHQRGYLENDRAIVSAWAREYDLLQVEALSQTASLAKISKARRDSSA</sequence>
<dbReference type="SMART" id="SM00530">
    <property type="entry name" value="HTH_XRE"/>
    <property type="match status" value="1"/>
</dbReference>
<dbReference type="Pfam" id="PF19054">
    <property type="entry name" value="DUF5753"/>
    <property type="match status" value="1"/>
</dbReference>
<proteinExistence type="predicted"/>
<reference evidence="2" key="1">
    <citation type="submission" date="2016-08" db="EMBL/GenBank/DDBJ databases">
        <title>Sequencing, Assembly and Comparative Genomics of S. aureofaciens ATCC 10762.</title>
        <authorList>
            <person name="Gradnigo J.S."/>
            <person name="Johnson N."/>
            <person name="Somerville G.A."/>
        </authorList>
    </citation>
    <scope>NUCLEOTIDE SEQUENCE [LARGE SCALE GENOMIC DNA]</scope>
    <source>
        <strain evidence="2">ATCC 10762</strain>
    </source>
</reference>
<dbReference type="SUPFAM" id="SSF47413">
    <property type="entry name" value="lambda repressor-like DNA-binding domains"/>
    <property type="match status" value="1"/>
</dbReference>
<dbReference type="RefSeq" id="WP_046386179.1">
    <property type="nucleotide sequence ID" value="NZ_JBIUAM010000001.1"/>
</dbReference>
<dbReference type="EMBL" id="JPRF03000097">
    <property type="protein sequence ID" value="OEV32465.1"/>
    <property type="molecule type" value="Genomic_DNA"/>
</dbReference>
<evidence type="ECO:0000259" key="1">
    <source>
        <dbReference type="PROSITE" id="PS50943"/>
    </source>
</evidence>
<name>A0A1E7MVL4_KITAU</name>
<protein>
    <recommendedName>
        <fullName evidence="1">HTH cro/C1-type domain-containing protein</fullName>
    </recommendedName>
</protein>
<evidence type="ECO:0000313" key="2">
    <source>
        <dbReference type="EMBL" id="OEV32465.1"/>
    </source>
</evidence>